<dbReference type="Pfam" id="PF00383">
    <property type="entry name" value="dCMP_cyt_deam_1"/>
    <property type="match status" value="1"/>
</dbReference>
<name>I0HWC7_RUBGI</name>
<organism evidence="2 3">
    <name type="scientific">Rubrivivax gelatinosus (strain NBRC 100245 / IL144)</name>
    <dbReference type="NCBI Taxonomy" id="983917"/>
    <lineage>
        <taxon>Bacteria</taxon>
        <taxon>Pseudomonadati</taxon>
        <taxon>Pseudomonadota</taxon>
        <taxon>Betaproteobacteria</taxon>
        <taxon>Burkholderiales</taxon>
        <taxon>Sphaerotilaceae</taxon>
        <taxon>Rubrivivax</taxon>
    </lineage>
</organism>
<dbReference type="CDD" id="cd01285">
    <property type="entry name" value="nucleoside_deaminase"/>
    <property type="match status" value="1"/>
</dbReference>
<dbReference type="EMBL" id="AP012320">
    <property type="protein sequence ID" value="BAL97314.1"/>
    <property type="molecule type" value="Genomic_DNA"/>
</dbReference>
<gene>
    <name evidence="2" type="ordered locus">RGE_39780</name>
</gene>
<dbReference type="PANTHER" id="PTHR11079:SF202">
    <property type="entry name" value="TRNA-SPECIFIC ADENOSINE DEAMINASE"/>
    <property type="match status" value="1"/>
</dbReference>
<feature type="domain" description="CMP/dCMP-type deaminase" evidence="1">
    <location>
        <begin position="8"/>
        <end position="127"/>
    </location>
</feature>
<evidence type="ECO:0000259" key="1">
    <source>
        <dbReference type="PROSITE" id="PS51747"/>
    </source>
</evidence>
<protein>
    <submittedName>
        <fullName evidence="2">CMP/dCMP deaminase zinc-binding</fullName>
    </submittedName>
</protein>
<dbReference type="PROSITE" id="PS51747">
    <property type="entry name" value="CYT_DCMP_DEAMINASES_2"/>
    <property type="match status" value="1"/>
</dbReference>
<evidence type="ECO:0000313" key="2">
    <source>
        <dbReference type="EMBL" id="BAL97314.1"/>
    </source>
</evidence>
<dbReference type="SUPFAM" id="SSF53927">
    <property type="entry name" value="Cytidine deaminase-like"/>
    <property type="match status" value="1"/>
</dbReference>
<dbReference type="STRING" id="983917.RGE_39780"/>
<accession>I0HWC7</accession>
<dbReference type="GO" id="GO:0052717">
    <property type="term" value="F:tRNA-specific adenosine-34 deaminase activity"/>
    <property type="evidence" value="ECO:0007669"/>
    <property type="project" value="TreeGrafter"/>
</dbReference>
<evidence type="ECO:0000313" key="3">
    <source>
        <dbReference type="Proteomes" id="UP000007883"/>
    </source>
</evidence>
<proteinExistence type="predicted"/>
<reference evidence="2 3" key="1">
    <citation type="journal article" date="2012" name="J. Bacteriol.">
        <title>Complete genome sequence of phototrophic betaproteobacterium Rubrivivax gelatinosus IL144.</title>
        <authorList>
            <person name="Nagashima S."/>
            <person name="Kamimura A."/>
            <person name="Shimizu T."/>
            <person name="Nakamura-isaki S."/>
            <person name="Aono E."/>
            <person name="Sakamoto K."/>
            <person name="Ichikawa N."/>
            <person name="Nakazawa H."/>
            <person name="Sekine M."/>
            <person name="Yamazaki S."/>
            <person name="Fujita N."/>
            <person name="Shimada K."/>
            <person name="Hanada S."/>
            <person name="Nagashima K.V.P."/>
        </authorList>
    </citation>
    <scope>NUCLEOTIDE SEQUENCE [LARGE SCALE GENOMIC DNA]</scope>
    <source>
        <strain evidence="3">NBRC 100245 / IL144</strain>
    </source>
</reference>
<dbReference type="eggNOG" id="COG0590">
    <property type="taxonomic scope" value="Bacteria"/>
</dbReference>
<dbReference type="AlphaFoldDB" id="I0HWC7"/>
<dbReference type="Proteomes" id="UP000007883">
    <property type="component" value="Chromosome"/>
</dbReference>
<dbReference type="PATRIC" id="fig|983917.3.peg.3876"/>
<keyword evidence="3" id="KW-1185">Reference proteome</keyword>
<dbReference type="InterPro" id="IPR002125">
    <property type="entry name" value="CMP_dCMP_dom"/>
</dbReference>
<dbReference type="GO" id="GO:0002100">
    <property type="term" value="P:tRNA wobble adenosine to inosine editing"/>
    <property type="evidence" value="ECO:0007669"/>
    <property type="project" value="TreeGrafter"/>
</dbReference>
<dbReference type="PANTHER" id="PTHR11079">
    <property type="entry name" value="CYTOSINE DEAMINASE FAMILY MEMBER"/>
    <property type="match status" value="1"/>
</dbReference>
<dbReference type="HOGENOM" id="CLU_025810_5_1_4"/>
<dbReference type="InterPro" id="IPR016193">
    <property type="entry name" value="Cytidine_deaminase-like"/>
</dbReference>
<sequence length="162" mass="17689">MKRMTTPERLLAWLRRANEVATHALAEGRHPFGAVLVAPDGETVLLEQGNVSAVEHAEAVLAREAARRWAPEFLAGCTLVSTVEPCAMCAGTQYWAGIGRLVYGMTERELLALTGAHPENPTLDLPCREVFARGQRAIEVIGPVPAATPEIAALHRDFWRRA</sequence>
<dbReference type="KEGG" id="rge:RGE_39780"/>
<dbReference type="Gene3D" id="3.40.140.10">
    <property type="entry name" value="Cytidine Deaminase, domain 2"/>
    <property type="match status" value="1"/>
</dbReference>